<sequence length="697" mass="79163">MKNLLLPLFCFLFSVSFQAKAQEPEDSIIVVKGQVSDYTITVKKKKFRSGQVLGPDGKPLEGATVMYQYSPAHDNTDANGMYRIADYGDTIMVVYYPGMEMTPLNVKRLGKKVDFKLTPQKITSTKNEKARATESFDPLNDHPKTFCNPVNISYNFEPYNNNVKPNGSFRSSADPMLVNYKGEYFLFSTNQGGFHYSKDLSHWEFVYASFQRTPTDDDQCAPTAYVSGDTLFYTGSTYRGLPVWYSTDPKSGRFKRKIESVSLPFWDPAFFLDDDKRLYMYYGSSNEWPLKGVELDRTNFYPKNKITDITMLKPDLHGWERFGMNNDDSTTLAPFTEGSFVTKHKGKYYFQYGAPGTEFKVYADGVYVADHPLGPFTYQKHNPVSYKPGGFVQGAGHGGTFADNYGNYWHVATCMLSLKYKFERRIGIYPAGFDEDGTMYVSTGYGDYPCLNPTQTTDHRSGTFAGWMLLSYQKPVTVSSTDGDLIAKNASDDNMRTYWAARTGNPGEWLQMDLGGVKEVRALQINYYEHKAFQHNKAMDLYHQYRISQSVDGQNWTLLIDKSDNNRDVPHDYVELQKPVNTRYLKIENIHMPTGSFAISDFRVFGLAKGEKPAQVSNFKVDRSAADPRNAMINWSPTKGAYDYNIWYGVSPGKLYNCITINSATNYNFRGMDRGTSYYFAIEALGESGRSEMGKNL</sequence>
<dbReference type="RefSeq" id="WP_318346795.1">
    <property type="nucleotide sequence ID" value="NZ_AP018694.1"/>
</dbReference>
<keyword evidence="4" id="KW-0119">Carbohydrate metabolism</keyword>
<dbReference type="InterPro" id="IPR000421">
    <property type="entry name" value="FA58C"/>
</dbReference>
<proteinExistence type="inferred from homology"/>
<accession>A0A5K7SA68</accession>
<evidence type="ECO:0000256" key="3">
    <source>
        <dbReference type="ARBA" id="ARBA00022801"/>
    </source>
</evidence>
<dbReference type="Proteomes" id="UP001193389">
    <property type="component" value="Chromosome"/>
</dbReference>
<keyword evidence="6" id="KW-0732">Signal</keyword>
<dbReference type="Gene3D" id="2.115.10.20">
    <property type="entry name" value="Glycosyl hydrolase domain, family 43"/>
    <property type="match status" value="1"/>
</dbReference>
<dbReference type="InterPro" id="IPR023296">
    <property type="entry name" value="Glyco_hydro_beta-prop_sf"/>
</dbReference>
<dbReference type="Pfam" id="PF04616">
    <property type="entry name" value="Glyco_hydro_43"/>
    <property type="match status" value="1"/>
</dbReference>
<gene>
    <name evidence="8" type="ORF">AQPE_2622</name>
</gene>
<dbReference type="KEGG" id="anf:AQPE_2622"/>
<dbReference type="Gene3D" id="2.60.40.10">
    <property type="entry name" value="Immunoglobulins"/>
    <property type="match status" value="1"/>
</dbReference>
<dbReference type="AlphaFoldDB" id="A0A5K7SA68"/>
<dbReference type="SUPFAM" id="SSF49265">
    <property type="entry name" value="Fibronectin type III"/>
    <property type="match status" value="1"/>
</dbReference>
<dbReference type="Pfam" id="PF00754">
    <property type="entry name" value="F5_F8_type_C"/>
    <property type="match status" value="1"/>
</dbReference>
<dbReference type="PANTHER" id="PTHR43772">
    <property type="entry name" value="ENDO-1,4-BETA-XYLANASE"/>
    <property type="match status" value="1"/>
</dbReference>
<dbReference type="InterPro" id="IPR052176">
    <property type="entry name" value="Glycosyl_Hydrlase_43_Enz"/>
</dbReference>
<keyword evidence="2" id="KW-0624">Polysaccharide degradation</keyword>
<keyword evidence="2" id="KW-0858">Xylan degradation</keyword>
<dbReference type="GO" id="GO:0045493">
    <property type="term" value="P:xylan catabolic process"/>
    <property type="evidence" value="ECO:0007669"/>
    <property type="project" value="UniProtKB-KW"/>
</dbReference>
<organism evidence="8 9">
    <name type="scientific">Aquipluma nitroreducens</name>
    <dbReference type="NCBI Taxonomy" id="2010828"/>
    <lineage>
        <taxon>Bacteria</taxon>
        <taxon>Pseudomonadati</taxon>
        <taxon>Bacteroidota</taxon>
        <taxon>Bacteroidia</taxon>
        <taxon>Marinilabiliales</taxon>
        <taxon>Prolixibacteraceae</taxon>
        <taxon>Aquipluma</taxon>
    </lineage>
</organism>
<dbReference type="SUPFAM" id="SSF49785">
    <property type="entry name" value="Galactose-binding domain-like"/>
    <property type="match status" value="1"/>
</dbReference>
<evidence type="ECO:0000313" key="9">
    <source>
        <dbReference type="Proteomes" id="UP001193389"/>
    </source>
</evidence>
<dbReference type="CDD" id="cd08982">
    <property type="entry name" value="GH43-like"/>
    <property type="match status" value="1"/>
</dbReference>
<dbReference type="InterPro" id="IPR036116">
    <property type="entry name" value="FN3_sf"/>
</dbReference>
<dbReference type="InterPro" id="IPR008979">
    <property type="entry name" value="Galactose-bd-like_sf"/>
</dbReference>
<protein>
    <submittedName>
        <fullName evidence="8">Arabinan endo-1,5-alpha-L-arabinosidase A</fullName>
    </submittedName>
</protein>
<dbReference type="Gene3D" id="2.60.120.260">
    <property type="entry name" value="Galactose-binding domain-like"/>
    <property type="match status" value="1"/>
</dbReference>
<dbReference type="PROSITE" id="PS50022">
    <property type="entry name" value="FA58C_3"/>
    <property type="match status" value="1"/>
</dbReference>
<keyword evidence="3" id="KW-0378">Hydrolase</keyword>
<evidence type="ECO:0000256" key="2">
    <source>
        <dbReference type="ARBA" id="ARBA00022651"/>
    </source>
</evidence>
<evidence type="ECO:0000256" key="4">
    <source>
        <dbReference type="ARBA" id="ARBA00023277"/>
    </source>
</evidence>
<keyword evidence="9" id="KW-1185">Reference proteome</keyword>
<dbReference type="InterPro" id="IPR008969">
    <property type="entry name" value="CarboxyPept-like_regulatory"/>
</dbReference>
<evidence type="ECO:0000256" key="5">
    <source>
        <dbReference type="ARBA" id="ARBA00023295"/>
    </source>
</evidence>
<dbReference type="PANTHER" id="PTHR43772:SF2">
    <property type="entry name" value="PUTATIVE (AFU_ORTHOLOGUE AFUA_2G04480)-RELATED"/>
    <property type="match status" value="1"/>
</dbReference>
<dbReference type="InterPro" id="IPR006710">
    <property type="entry name" value="Glyco_hydro_43"/>
</dbReference>
<name>A0A5K7SA68_9BACT</name>
<dbReference type="GO" id="GO:0004553">
    <property type="term" value="F:hydrolase activity, hydrolyzing O-glycosyl compounds"/>
    <property type="evidence" value="ECO:0007669"/>
    <property type="project" value="InterPro"/>
</dbReference>
<evidence type="ECO:0000313" key="8">
    <source>
        <dbReference type="EMBL" id="BBE18460.1"/>
    </source>
</evidence>
<feature type="signal peptide" evidence="6">
    <location>
        <begin position="1"/>
        <end position="21"/>
    </location>
</feature>
<evidence type="ECO:0000256" key="6">
    <source>
        <dbReference type="SAM" id="SignalP"/>
    </source>
</evidence>
<evidence type="ECO:0000259" key="7">
    <source>
        <dbReference type="PROSITE" id="PS50022"/>
    </source>
</evidence>
<evidence type="ECO:0000256" key="1">
    <source>
        <dbReference type="ARBA" id="ARBA00009865"/>
    </source>
</evidence>
<reference evidence="8" key="1">
    <citation type="journal article" date="2020" name="Int. J. Syst. Evol. Microbiol.">
        <title>Aquipluma nitroreducens gen. nov. sp. nov., a novel facultatively anaerobic bacterium isolated from a freshwater lake.</title>
        <authorList>
            <person name="Watanabe M."/>
            <person name="Kojima H."/>
            <person name="Fukui M."/>
        </authorList>
    </citation>
    <scope>NUCLEOTIDE SEQUENCE</scope>
    <source>
        <strain evidence="8">MeG22</strain>
    </source>
</reference>
<feature type="chain" id="PRO_5024329002" evidence="6">
    <location>
        <begin position="22"/>
        <end position="697"/>
    </location>
</feature>
<dbReference type="SUPFAM" id="SSF49464">
    <property type="entry name" value="Carboxypeptidase regulatory domain-like"/>
    <property type="match status" value="1"/>
</dbReference>
<keyword evidence="5" id="KW-0326">Glycosidase</keyword>
<comment type="similarity">
    <text evidence="1">Belongs to the glycosyl hydrolase 43 family.</text>
</comment>
<dbReference type="EMBL" id="AP018694">
    <property type="protein sequence ID" value="BBE18460.1"/>
    <property type="molecule type" value="Genomic_DNA"/>
</dbReference>
<dbReference type="InterPro" id="IPR013783">
    <property type="entry name" value="Ig-like_fold"/>
</dbReference>
<feature type="domain" description="F5/8 type C" evidence="7">
    <location>
        <begin position="456"/>
        <end position="607"/>
    </location>
</feature>
<dbReference type="SUPFAM" id="SSF75005">
    <property type="entry name" value="Arabinanase/levansucrase/invertase"/>
    <property type="match status" value="1"/>
</dbReference>